<organism evidence="3 4">
    <name type="scientific">Cyberlindnera fabianii</name>
    <name type="common">Yeast</name>
    <name type="synonym">Hansenula fabianii</name>
    <dbReference type="NCBI Taxonomy" id="36022"/>
    <lineage>
        <taxon>Eukaryota</taxon>
        <taxon>Fungi</taxon>
        <taxon>Dikarya</taxon>
        <taxon>Ascomycota</taxon>
        <taxon>Saccharomycotina</taxon>
        <taxon>Saccharomycetes</taxon>
        <taxon>Phaffomycetales</taxon>
        <taxon>Phaffomycetaceae</taxon>
        <taxon>Cyberlindnera</taxon>
    </lineage>
</organism>
<dbReference type="AlphaFoldDB" id="A0A1V2L2J8"/>
<evidence type="ECO:0000313" key="4">
    <source>
        <dbReference type="Proteomes" id="UP000189513"/>
    </source>
</evidence>
<comment type="caution">
    <text evidence="3">The sequence shown here is derived from an EMBL/GenBank/DDBJ whole genome shotgun (WGS) entry which is preliminary data.</text>
</comment>
<name>A0A1V2L2J8_CYBFA</name>
<evidence type="ECO:0000256" key="1">
    <source>
        <dbReference type="ARBA" id="ARBA00004123"/>
    </source>
</evidence>
<dbReference type="STRING" id="36022.A0A1V2L2J8"/>
<keyword evidence="4" id="KW-1185">Reference proteome</keyword>
<accession>A0A1V2L2J8</accession>
<sequence>MASKIKRVPLVVGRVRRGDGSAMRGNQSVITVLRVVEHVKDMDLSCHLMLMIVETMVNAKGQVVHGFRGRPRLKESLAKRDSQIMTPVISTDSKDSETTVDKVSKSEGKTAVDEHLASLMKDAPKINIMEEFHIFQDLFPSFLFDSEMPSFISDFNIEQPTTPKTDAEHQLNTDPTTQQLTDIEENMMLKHFFKRLLPLLDAHPSSPWPQLALKYCDFEVAKSCFIALSCIHLYQTRGAQEFFRTGMRHVNNTMEYLIDYLRAKGDEDADSLVIETIIKNLKKTSLEKQRSNSFVILLLIHVHFLFSVLESGRSALVRNFCELFAAIVKDSSFRSYLDQIDESSTVIANISWFDTIAAVVSPDCRLPYCDETWYGTKNTPKSTTRLMGCPGILKQTYNVIDINVEQKFNAIRFDLINYREYVVFQSDDFEYEYVRDLNWALAVLVNLYKLVRPEDTQSLNGFIDEFISVYSTMESSSPLITQMVWPVFTIGCASKSFMDTLFEQVGMGTVDTMRSIVQECWTTGKEWEEILQGQEWLPAGIDFLVV</sequence>
<dbReference type="EMBL" id="MPUK01000008">
    <property type="protein sequence ID" value="ONH66138.1"/>
    <property type="molecule type" value="Genomic_DNA"/>
</dbReference>
<reference evidence="4" key="1">
    <citation type="journal article" date="2017" name="Genome Announc.">
        <title>Genome sequences of Cyberlindnera fabianii 65, Pichia kudriavzevii 129, and Saccharomyces cerevisiae 131 isolated from fermented masau fruits in Zimbabwe.</title>
        <authorList>
            <person name="van Rijswijck I.M.H."/>
            <person name="Derks M.F.L."/>
            <person name="Abee T."/>
            <person name="de Ridder D."/>
            <person name="Smid E.J."/>
        </authorList>
    </citation>
    <scope>NUCLEOTIDE SEQUENCE [LARGE SCALE GENOMIC DNA]</scope>
    <source>
        <strain evidence="4">65</strain>
    </source>
</reference>
<gene>
    <name evidence="3" type="ORF">BON22_3914</name>
</gene>
<evidence type="ECO:0000256" key="2">
    <source>
        <dbReference type="ARBA" id="ARBA00023242"/>
    </source>
</evidence>
<dbReference type="OMA" id="TQMVWPV"/>
<proteinExistence type="predicted"/>
<dbReference type="InterPro" id="IPR021858">
    <property type="entry name" value="Fun_TF"/>
</dbReference>
<dbReference type="Pfam" id="PF11951">
    <property type="entry name" value="Fungal_trans_2"/>
    <property type="match status" value="1"/>
</dbReference>
<comment type="subcellular location">
    <subcellularLocation>
        <location evidence="1">Nucleus</location>
    </subcellularLocation>
</comment>
<dbReference type="PANTHER" id="PTHR37534:SF46">
    <property type="entry name" value="ZN(II)2CYS6 TRANSCRIPTION FACTOR (EUROFUNG)"/>
    <property type="match status" value="1"/>
</dbReference>
<keyword evidence="2" id="KW-0539">Nucleus</keyword>
<dbReference type="GO" id="GO:0005634">
    <property type="term" value="C:nucleus"/>
    <property type="evidence" value="ECO:0007669"/>
    <property type="project" value="UniProtKB-SubCell"/>
</dbReference>
<dbReference type="Proteomes" id="UP000189513">
    <property type="component" value="Unassembled WGS sequence"/>
</dbReference>
<evidence type="ECO:0000313" key="3">
    <source>
        <dbReference type="EMBL" id="ONH66138.1"/>
    </source>
</evidence>
<protein>
    <submittedName>
        <fullName evidence="3">Uncharacterized protein</fullName>
    </submittedName>
</protein>
<dbReference type="VEuPathDB" id="FungiDB:BON22_3914"/>
<dbReference type="PANTHER" id="PTHR37534">
    <property type="entry name" value="TRANSCRIPTIONAL ACTIVATOR PROTEIN UGA3"/>
    <property type="match status" value="1"/>
</dbReference>